<name>A0A6A6AKD5_9PLEO</name>
<accession>A0A6A6AKD5</accession>
<sequence length="149" mass="16458">MPVSLLCCRLLRRASWQTVLVETHDNIAGLMGPSDMTTAPRPPRPCMVSIAAEGARFRLFSVLFTLLSLCCSPEGPHEPRELLAPRVVVVRQSNPHGQCIPSAPVWCCEDLVRLDEQLISCIIGAFLFRPPLSRNQYGDNSGCTVKLRS</sequence>
<keyword evidence="2" id="KW-1185">Reference proteome</keyword>
<dbReference type="EMBL" id="ML977503">
    <property type="protein sequence ID" value="KAF2130901.1"/>
    <property type="molecule type" value="Genomic_DNA"/>
</dbReference>
<gene>
    <name evidence="1" type="ORF">P153DRAFT_206463</name>
</gene>
<dbReference type="RefSeq" id="XP_033525288.1">
    <property type="nucleotide sequence ID" value="XM_033662540.1"/>
</dbReference>
<proteinExistence type="predicted"/>
<protein>
    <submittedName>
        <fullName evidence="1">Uncharacterized protein</fullName>
    </submittedName>
</protein>
<evidence type="ECO:0000313" key="2">
    <source>
        <dbReference type="Proteomes" id="UP000799771"/>
    </source>
</evidence>
<dbReference type="AlphaFoldDB" id="A0A6A6AKD5"/>
<organism evidence="1 2">
    <name type="scientific">Dothidotthia symphoricarpi CBS 119687</name>
    <dbReference type="NCBI Taxonomy" id="1392245"/>
    <lineage>
        <taxon>Eukaryota</taxon>
        <taxon>Fungi</taxon>
        <taxon>Dikarya</taxon>
        <taxon>Ascomycota</taxon>
        <taxon>Pezizomycotina</taxon>
        <taxon>Dothideomycetes</taxon>
        <taxon>Pleosporomycetidae</taxon>
        <taxon>Pleosporales</taxon>
        <taxon>Dothidotthiaceae</taxon>
        <taxon>Dothidotthia</taxon>
    </lineage>
</organism>
<dbReference type="GeneID" id="54402972"/>
<evidence type="ECO:0000313" key="1">
    <source>
        <dbReference type="EMBL" id="KAF2130901.1"/>
    </source>
</evidence>
<reference evidence="1" key="1">
    <citation type="journal article" date="2020" name="Stud. Mycol.">
        <title>101 Dothideomycetes genomes: a test case for predicting lifestyles and emergence of pathogens.</title>
        <authorList>
            <person name="Haridas S."/>
            <person name="Albert R."/>
            <person name="Binder M."/>
            <person name="Bloem J."/>
            <person name="Labutti K."/>
            <person name="Salamov A."/>
            <person name="Andreopoulos B."/>
            <person name="Baker S."/>
            <person name="Barry K."/>
            <person name="Bills G."/>
            <person name="Bluhm B."/>
            <person name="Cannon C."/>
            <person name="Castanera R."/>
            <person name="Culley D."/>
            <person name="Daum C."/>
            <person name="Ezra D."/>
            <person name="Gonzalez J."/>
            <person name="Henrissat B."/>
            <person name="Kuo A."/>
            <person name="Liang C."/>
            <person name="Lipzen A."/>
            <person name="Lutzoni F."/>
            <person name="Magnuson J."/>
            <person name="Mondo S."/>
            <person name="Nolan M."/>
            <person name="Ohm R."/>
            <person name="Pangilinan J."/>
            <person name="Park H.-J."/>
            <person name="Ramirez L."/>
            <person name="Alfaro M."/>
            <person name="Sun H."/>
            <person name="Tritt A."/>
            <person name="Yoshinaga Y."/>
            <person name="Zwiers L.-H."/>
            <person name="Turgeon B."/>
            <person name="Goodwin S."/>
            <person name="Spatafora J."/>
            <person name="Crous P."/>
            <person name="Grigoriev I."/>
        </authorList>
    </citation>
    <scope>NUCLEOTIDE SEQUENCE</scope>
    <source>
        <strain evidence="1">CBS 119687</strain>
    </source>
</reference>
<dbReference type="Proteomes" id="UP000799771">
    <property type="component" value="Unassembled WGS sequence"/>
</dbReference>